<dbReference type="OrthoDB" id="3778039at2759"/>
<dbReference type="EMBL" id="MU004195">
    <property type="protein sequence ID" value="KAF2491593.1"/>
    <property type="molecule type" value="Genomic_DNA"/>
</dbReference>
<keyword evidence="1" id="KW-0732">Signal</keyword>
<name>A0A6A6QIV5_9PEZI</name>
<evidence type="ECO:0008006" key="4">
    <source>
        <dbReference type="Google" id="ProtNLM"/>
    </source>
</evidence>
<accession>A0A6A6QIV5</accession>
<proteinExistence type="predicted"/>
<dbReference type="Gene3D" id="3.40.390.10">
    <property type="entry name" value="Collagenase (Catalytic Domain)"/>
    <property type="match status" value="1"/>
</dbReference>
<dbReference type="Proteomes" id="UP000799750">
    <property type="component" value="Unassembled WGS sequence"/>
</dbReference>
<keyword evidence="3" id="KW-1185">Reference proteome</keyword>
<dbReference type="AlphaFoldDB" id="A0A6A6QIV5"/>
<dbReference type="SUPFAM" id="SSF55486">
    <property type="entry name" value="Metalloproteases ('zincins'), catalytic domain"/>
    <property type="match status" value="1"/>
</dbReference>
<evidence type="ECO:0000313" key="2">
    <source>
        <dbReference type="EMBL" id="KAF2491593.1"/>
    </source>
</evidence>
<reference evidence="2" key="1">
    <citation type="journal article" date="2020" name="Stud. Mycol.">
        <title>101 Dothideomycetes genomes: a test case for predicting lifestyles and emergence of pathogens.</title>
        <authorList>
            <person name="Haridas S."/>
            <person name="Albert R."/>
            <person name="Binder M."/>
            <person name="Bloem J."/>
            <person name="Labutti K."/>
            <person name="Salamov A."/>
            <person name="Andreopoulos B."/>
            <person name="Baker S."/>
            <person name="Barry K."/>
            <person name="Bills G."/>
            <person name="Bluhm B."/>
            <person name="Cannon C."/>
            <person name="Castanera R."/>
            <person name="Culley D."/>
            <person name="Daum C."/>
            <person name="Ezra D."/>
            <person name="Gonzalez J."/>
            <person name="Henrissat B."/>
            <person name="Kuo A."/>
            <person name="Liang C."/>
            <person name="Lipzen A."/>
            <person name="Lutzoni F."/>
            <person name="Magnuson J."/>
            <person name="Mondo S."/>
            <person name="Nolan M."/>
            <person name="Ohm R."/>
            <person name="Pangilinan J."/>
            <person name="Park H.-J."/>
            <person name="Ramirez L."/>
            <person name="Alfaro M."/>
            <person name="Sun H."/>
            <person name="Tritt A."/>
            <person name="Yoshinaga Y."/>
            <person name="Zwiers L.-H."/>
            <person name="Turgeon B."/>
            <person name="Goodwin S."/>
            <person name="Spatafora J."/>
            <person name="Crous P."/>
            <person name="Grigoriev I."/>
        </authorList>
    </citation>
    <scope>NUCLEOTIDE SEQUENCE</scope>
    <source>
        <strain evidence="2">CBS 269.34</strain>
    </source>
</reference>
<feature type="signal peptide" evidence="1">
    <location>
        <begin position="1"/>
        <end position="19"/>
    </location>
</feature>
<evidence type="ECO:0000256" key="1">
    <source>
        <dbReference type="SAM" id="SignalP"/>
    </source>
</evidence>
<dbReference type="InterPro" id="IPR024079">
    <property type="entry name" value="MetalloPept_cat_dom_sf"/>
</dbReference>
<sequence length="362" mass="40443">MRRSLLFYPLSLLVVSAYAGFGVFEECFNILDAKESDGGCRDHKARLTTAWKDACDAISAANDAINFMRSAANTETEKPANWAQEQLRINPMSAAMFGSRFDDRGVFDSMTRLSVIDTNLFSLMHACDGSIGKWSIYCTDADWEWLKETREDPEQPGKKISETQSTMCGSGGVWYSKNRVGTESHYREGPPPKKVLGVSSKKGPICGFDKDYMAETDMSLGIITLCKAGLDQVVDIKAQEIYADKKKPFSSQTKSSDLDKTGGMAITLIHEMLHMVGALKDQAIYDDAGNKITQRVTMWNTKTNKYEETNTDVLAYGYANCVDLAKRKPDLAPRNPDSFSFFAIAMYLKDWDWSHGYAQRLA</sequence>
<gene>
    <name evidence="2" type="ORF">BU16DRAFT_542698</name>
</gene>
<organism evidence="2 3">
    <name type="scientific">Lophium mytilinum</name>
    <dbReference type="NCBI Taxonomy" id="390894"/>
    <lineage>
        <taxon>Eukaryota</taxon>
        <taxon>Fungi</taxon>
        <taxon>Dikarya</taxon>
        <taxon>Ascomycota</taxon>
        <taxon>Pezizomycotina</taxon>
        <taxon>Dothideomycetes</taxon>
        <taxon>Pleosporomycetidae</taxon>
        <taxon>Mytilinidiales</taxon>
        <taxon>Mytilinidiaceae</taxon>
        <taxon>Lophium</taxon>
    </lineage>
</organism>
<feature type="chain" id="PRO_5025625099" description="Lysine-specific metallo-endopeptidase domain-containing protein" evidence="1">
    <location>
        <begin position="20"/>
        <end position="362"/>
    </location>
</feature>
<protein>
    <recommendedName>
        <fullName evidence="4">Lysine-specific metallo-endopeptidase domain-containing protein</fullName>
    </recommendedName>
</protein>
<evidence type="ECO:0000313" key="3">
    <source>
        <dbReference type="Proteomes" id="UP000799750"/>
    </source>
</evidence>
<dbReference type="GO" id="GO:0008237">
    <property type="term" value="F:metallopeptidase activity"/>
    <property type="evidence" value="ECO:0007669"/>
    <property type="project" value="InterPro"/>
</dbReference>